<evidence type="ECO:0000313" key="3">
    <source>
        <dbReference type="Proteomes" id="UP000001072"/>
    </source>
</evidence>
<dbReference type="RefSeq" id="XP_007405427.1">
    <property type="nucleotide sequence ID" value="XM_007405365.1"/>
</dbReference>
<keyword evidence="3" id="KW-1185">Reference proteome</keyword>
<feature type="compositionally biased region" description="Basic and acidic residues" evidence="1">
    <location>
        <begin position="369"/>
        <end position="385"/>
    </location>
</feature>
<feature type="compositionally biased region" description="Acidic residues" evidence="1">
    <location>
        <begin position="324"/>
        <end position="334"/>
    </location>
</feature>
<reference evidence="3" key="1">
    <citation type="journal article" date="2011" name="Proc. Natl. Acad. Sci. U.S.A.">
        <title>Obligate biotrophy features unraveled by the genomic analysis of rust fungi.</title>
        <authorList>
            <person name="Duplessis S."/>
            <person name="Cuomo C.A."/>
            <person name="Lin Y.-C."/>
            <person name="Aerts A."/>
            <person name="Tisserant E."/>
            <person name="Veneault-Fourrey C."/>
            <person name="Joly D.L."/>
            <person name="Hacquard S."/>
            <person name="Amselem J."/>
            <person name="Cantarel B.L."/>
            <person name="Chiu R."/>
            <person name="Coutinho P.M."/>
            <person name="Feau N."/>
            <person name="Field M."/>
            <person name="Frey P."/>
            <person name="Gelhaye E."/>
            <person name="Goldberg J."/>
            <person name="Grabherr M.G."/>
            <person name="Kodira C.D."/>
            <person name="Kohler A."/>
            <person name="Kuees U."/>
            <person name="Lindquist E.A."/>
            <person name="Lucas S.M."/>
            <person name="Mago R."/>
            <person name="Mauceli E."/>
            <person name="Morin E."/>
            <person name="Murat C."/>
            <person name="Pangilinan J.L."/>
            <person name="Park R."/>
            <person name="Pearson M."/>
            <person name="Quesneville H."/>
            <person name="Rouhier N."/>
            <person name="Sakthikumar S."/>
            <person name="Salamov A.A."/>
            <person name="Schmutz J."/>
            <person name="Selles B."/>
            <person name="Shapiro H."/>
            <person name="Tanguay P."/>
            <person name="Tuskan G.A."/>
            <person name="Henrissat B."/>
            <person name="Van de Peer Y."/>
            <person name="Rouze P."/>
            <person name="Ellis J.G."/>
            <person name="Dodds P.N."/>
            <person name="Schein J.E."/>
            <person name="Zhong S."/>
            <person name="Hamelin R.C."/>
            <person name="Grigoriev I.V."/>
            <person name="Szabo L.J."/>
            <person name="Martin F."/>
        </authorList>
    </citation>
    <scope>NUCLEOTIDE SEQUENCE [LARGE SCALE GENOMIC DNA]</scope>
    <source>
        <strain evidence="3">98AG31 / pathotype 3-4-7</strain>
    </source>
</reference>
<feature type="compositionally biased region" description="Basic and acidic residues" evidence="1">
    <location>
        <begin position="238"/>
        <end position="256"/>
    </location>
</feature>
<feature type="compositionally biased region" description="Acidic residues" evidence="1">
    <location>
        <begin position="298"/>
        <end position="308"/>
    </location>
</feature>
<proteinExistence type="predicted"/>
<organism evidence="3">
    <name type="scientific">Melampsora larici-populina (strain 98AG31 / pathotype 3-4-7)</name>
    <name type="common">Poplar leaf rust fungus</name>
    <dbReference type="NCBI Taxonomy" id="747676"/>
    <lineage>
        <taxon>Eukaryota</taxon>
        <taxon>Fungi</taxon>
        <taxon>Dikarya</taxon>
        <taxon>Basidiomycota</taxon>
        <taxon>Pucciniomycotina</taxon>
        <taxon>Pucciniomycetes</taxon>
        <taxon>Pucciniales</taxon>
        <taxon>Melampsoraceae</taxon>
        <taxon>Melampsora</taxon>
    </lineage>
</organism>
<sequence>MRIISAMISPPHLRQSYLQKVQGYLVEPDFSYLKESFEIVLLDSIIIPHSKPYKSLASLLPQSLISNGTFINFIRTHNLWSQSIKHNEISSTELLNLLDFHQPKEIKRYLQERNEIDPLKVQIILSEDPKDDFYVRLTRYDHKVELGITQQIENMSKKLLLSTLSSCKPNLFKSGINSSVTGVITISPDISENEPDEEKPNVIEIDKGKMTDRDEGFGKEGSDPSGIYEEIKKKEKTVGKRKMIKNEKDLDLDRPAIGDSPNGSEPAIYEDSNRFDQIDLDRDDHLVNDEPMKLQQEQGEEDEIDEIDLPAIPGSSPIINEENSGLDDQDDESEEPRRTNENDLPIKQDRLSSTINQEKLNGLNDNQDEEKVGKVDDLNKEEKEN</sequence>
<evidence type="ECO:0000256" key="1">
    <source>
        <dbReference type="SAM" id="MobiDB-lite"/>
    </source>
</evidence>
<accession>F4R7G2</accession>
<dbReference type="GeneID" id="18932813"/>
<dbReference type="Proteomes" id="UP000001072">
    <property type="component" value="Unassembled WGS sequence"/>
</dbReference>
<feature type="region of interest" description="Disordered" evidence="1">
    <location>
        <begin position="207"/>
        <end position="226"/>
    </location>
</feature>
<dbReference type="EMBL" id="GL883092">
    <property type="protein sequence ID" value="EGG11792.1"/>
    <property type="molecule type" value="Genomic_DNA"/>
</dbReference>
<dbReference type="AlphaFoldDB" id="F4R7G2"/>
<feature type="compositionally biased region" description="Basic and acidic residues" evidence="1">
    <location>
        <begin position="271"/>
        <end position="292"/>
    </location>
</feature>
<dbReference type="InParanoid" id="F4R7G2"/>
<dbReference type="HOGENOM" id="CLU_718779_0_0_1"/>
<feature type="compositionally biased region" description="Polar residues" evidence="1">
    <location>
        <begin position="351"/>
        <end position="365"/>
    </location>
</feature>
<dbReference type="VEuPathDB" id="FungiDB:MELLADRAFT_76615"/>
<feature type="compositionally biased region" description="Basic and acidic residues" evidence="1">
    <location>
        <begin position="207"/>
        <end position="222"/>
    </location>
</feature>
<dbReference type="KEGG" id="mlr:MELLADRAFT_76615"/>
<feature type="region of interest" description="Disordered" evidence="1">
    <location>
        <begin position="238"/>
        <end position="385"/>
    </location>
</feature>
<protein>
    <submittedName>
        <fullName evidence="2">Uncharacterized protein</fullName>
    </submittedName>
</protein>
<name>F4R7G2_MELLP</name>
<dbReference type="OrthoDB" id="10665089at2759"/>
<gene>
    <name evidence="2" type="ORF">MELLADRAFT_76615</name>
</gene>
<feature type="non-terminal residue" evidence="2">
    <location>
        <position position="385"/>
    </location>
</feature>
<feature type="compositionally biased region" description="Basic and acidic residues" evidence="1">
    <location>
        <begin position="335"/>
        <end position="350"/>
    </location>
</feature>
<evidence type="ECO:0000313" key="2">
    <source>
        <dbReference type="EMBL" id="EGG11792.1"/>
    </source>
</evidence>